<proteinExistence type="predicted"/>
<evidence type="ECO:0000313" key="1">
    <source>
        <dbReference type="EMBL" id="QHU35615.1"/>
    </source>
</evidence>
<accession>A0A6C0M007</accession>
<reference evidence="1" key="1">
    <citation type="journal article" date="2020" name="Nature">
        <title>Giant virus diversity and host interactions through global metagenomics.</title>
        <authorList>
            <person name="Schulz F."/>
            <person name="Roux S."/>
            <person name="Paez-Espino D."/>
            <person name="Jungbluth S."/>
            <person name="Walsh D.A."/>
            <person name="Denef V.J."/>
            <person name="McMahon K.D."/>
            <person name="Konstantinidis K.T."/>
            <person name="Eloe-Fadrosh E.A."/>
            <person name="Kyrpides N.C."/>
            <person name="Woyke T."/>
        </authorList>
    </citation>
    <scope>NUCLEOTIDE SEQUENCE</scope>
    <source>
        <strain evidence="1">GVMAG-S-1029409-49</strain>
    </source>
</reference>
<sequence length="374" mass="42786">MAATCSYASLRFLSKPVLEDPKALEMLGIERTDDVRILDRSDDGLTLVHYISEHPSNKVAHVRGIVYDSDYKIVCKSFPYTPEVSVSEYANMADAEFEYTDVYKASEGTILRLFNYGGLWRMSTHRKIDGRRSRWGGPTFGEMFDECWGDEDFSMLDENMCYVFLLVHPNNKLVCRHAKPHLLHVLTFHNSNMSQPLLVYVAHNAVVGPELVDVKSFADMKRELATMDPYINTGLMVHDFTSGVSCMPVVKKVVNDDYMRMRTVRGNEPNLRIRYFELAATADHDLLRDLLPEKSEYFDKCDFDFDLVVESLTDCYIDRYVNGLFVPLPPAQHRILANIRHNHHRVKDLKDMIRSGLLASGALCINGAIRDLTK</sequence>
<name>A0A6C0M007_9ZZZZ</name>
<dbReference type="EMBL" id="MN740610">
    <property type="protein sequence ID" value="QHU35615.1"/>
    <property type="molecule type" value="Genomic_DNA"/>
</dbReference>
<protein>
    <submittedName>
        <fullName evidence="1">Uncharacterized protein</fullName>
    </submittedName>
</protein>
<organism evidence="1">
    <name type="scientific">viral metagenome</name>
    <dbReference type="NCBI Taxonomy" id="1070528"/>
    <lineage>
        <taxon>unclassified sequences</taxon>
        <taxon>metagenomes</taxon>
        <taxon>organismal metagenomes</taxon>
    </lineage>
</organism>
<dbReference type="AlphaFoldDB" id="A0A6C0M007"/>